<name>A0A1I2H9C7_9BURK</name>
<accession>A0A1I2H9C7</accession>
<feature type="region of interest" description="Disordered" evidence="1">
    <location>
        <begin position="141"/>
        <end position="166"/>
    </location>
</feature>
<evidence type="ECO:0000313" key="3">
    <source>
        <dbReference type="Proteomes" id="UP000199119"/>
    </source>
</evidence>
<dbReference type="AlphaFoldDB" id="A0A1I2H9C7"/>
<protein>
    <submittedName>
        <fullName evidence="2">Uncharacterized protein</fullName>
    </submittedName>
</protein>
<feature type="compositionally biased region" description="Low complexity" evidence="1">
    <location>
        <begin position="142"/>
        <end position="166"/>
    </location>
</feature>
<dbReference type="EMBL" id="FONX01000020">
    <property type="protein sequence ID" value="SFF25940.1"/>
    <property type="molecule type" value="Genomic_DNA"/>
</dbReference>
<organism evidence="2 3">
    <name type="scientific">Paracidovorax wautersii</name>
    <dbReference type="NCBI Taxonomy" id="1177982"/>
    <lineage>
        <taxon>Bacteria</taxon>
        <taxon>Pseudomonadati</taxon>
        <taxon>Pseudomonadota</taxon>
        <taxon>Betaproteobacteria</taxon>
        <taxon>Burkholderiales</taxon>
        <taxon>Comamonadaceae</taxon>
        <taxon>Paracidovorax</taxon>
    </lineage>
</organism>
<evidence type="ECO:0000256" key="1">
    <source>
        <dbReference type="SAM" id="MobiDB-lite"/>
    </source>
</evidence>
<keyword evidence="3" id="KW-1185">Reference proteome</keyword>
<evidence type="ECO:0000313" key="2">
    <source>
        <dbReference type="EMBL" id="SFF25940.1"/>
    </source>
</evidence>
<gene>
    <name evidence="2" type="ORF">SAMN04489711_12071</name>
</gene>
<sequence>MMLSLSSFLLDRDLPPWLGLLGRLPDGVTVRLCLYMLGGHRQPGECDMEPLVQAQTLVRRGGRVIFALRRRRDAGDRQAVSAYQAGVAVGFYGLEDKCLPVSFRPASGSAWSEAQLHQLRRGGLAHGASVRQRQLARRTEARAAAPVAAPAAGPVRPALAVSSRAP</sequence>
<reference evidence="3" key="1">
    <citation type="submission" date="2016-10" db="EMBL/GenBank/DDBJ databases">
        <authorList>
            <person name="Varghese N."/>
            <person name="Submissions S."/>
        </authorList>
    </citation>
    <scope>NUCLEOTIDE SEQUENCE [LARGE SCALE GENOMIC DNA]</scope>
    <source>
        <strain evidence="3">DSM 27981</strain>
    </source>
</reference>
<dbReference type="Proteomes" id="UP000199119">
    <property type="component" value="Unassembled WGS sequence"/>
</dbReference>
<proteinExistence type="predicted"/>